<organism evidence="2 3">
    <name type="scientific">Enterococcus faecalis</name>
    <name type="common">Streptococcus faecalis</name>
    <dbReference type="NCBI Taxonomy" id="1351"/>
    <lineage>
        <taxon>Bacteria</taxon>
        <taxon>Bacillati</taxon>
        <taxon>Bacillota</taxon>
        <taxon>Bacilli</taxon>
        <taxon>Lactobacillales</taxon>
        <taxon>Enterococcaceae</taxon>
        <taxon>Enterococcus</taxon>
    </lineage>
</organism>
<evidence type="ECO:0000256" key="1">
    <source>
        <dbReference type="SAM" id="Phobius"/>
    </source>
</evidence>
<reference evidence="2 3" key="1">
    <citation type="submission" date="2019-04" db="EMBL/GenBank/DDBJ databases">
        <title>Step-wise assembly of the neonatal virome modulated by breast feeding.</title>
        <authorList>
            <person name="Liang G."/>
            <person name="Bushman F."/>
        </authorList>
    </citation>
    <scope>NUCLEOTIDE SEQUENCE [LARGE SCALE GENOMIC DNA]</scope>
    <source>
        <strain evidence="2 3">E3754</strain>
    </source>
</reference>
<name>A0AAP6RG11_ENTFL</name>
<accession>A0AAP6RG11</accession>
<sequence>MEFLVLIGLLGILVSLILFIISLFKKQPKKKALLFLVISFILMVTGALNINKKTQNNRNDKTTVTEAKNYQKQNQEKLNEELNNYKNEDYPYILSAEVDTKSNNNINYVQLNLSTDWENLDSTDRQNYIGVLKAIASPFTKDNKLPFMQIKAGDEIVARSEALDTNKIKILK</sequence>
<dbReference type="RefSeq" id="WP_010826250.1">
    <property type="nucleotide sequence ID" value="NZ_CP142820.1"/>
</dbReference>
<dbReference type="Proteomes" id="UP000429730">
    <property type="component" value="Unassembled WGS sequence"/>
</dbReference>
<dbReference type="AlphaFoldDB" id="A0AAP6RG11"/>
<gene>
    <name evidence="2" type="ORF">GTI81_03055</name>
</gene>
<keyword evidence="1" id="KW-0812">Transmembrane</keyword>
<feature type="transmembrane region" description="Helical" evidence="1">
    <location>
        <begin position="32"/>
        <end position="50"/>
    </location>
</feature>
<keyword evidence="1" id="KW-1133">Transmembrane helix</keyword>
<protein>
    <submittedName>
        <fullName evidence="2">Uncharacterized protein</fullName>
    </submittedName>
</protein>
<proteinExistence type="predicted"/>
<keyword evidence="1" id="KW-0472">Membrane</keyword>
<evidence type="ECO:0000313" key="2">
    <source>
        <dbReference type="EMBL" id="MXS51706.1"/>
    </source>
</evidence>
<comment type="caution">
    <text evidence="2">The sequence shown here is derived from an EMBL/GenBank/DDBJ whole genome shotgun (WGS) entry which is preliminary data.</text>
</comment>
<evidence type="ECO:0000313" key="3">
    <source>
        <dbReference type="Proteomes" id="UP000429730"/>
    </source>
</evidence>
<feature type="transmembrane region" description="Helical" evidence="1">
    <location>
        <begin position="6"/>
        <end position="25"/>
    </location>
</feature>
<dbReference type="EMBL" id="WVTJ01000003">
    <property type="protein sequence ID" value="MXS51706.1"/>
    <property type="molecule type" value="Genomic_DNA"/>
</dbReference>